<dbReference type="InterPro" id="IPR009057">
    <property type="entry name" value="Homeodomain-like_sf"/>
</dbReference>
<dbReference type="Pfam" id="PF00440">
    <property type="entry name" value="TetR_N"/>
    <property type="match status" value="1"/>
</dbReference>
<dbReference type="EMBL" id="QEKK01000004">
    <property type="protein sequence ID" value="PVY58639.1"/>
    <property type="molecule type" value="Genomic_DNA"/>
</dbReference>
<feature type="domain" description="HTH tetR-type" evidence="5">
    <location>
        <begin position="6"/>
        <end position="66"/>
    </location>
</feature>
<feature type="DNA-binding region" description="H-T-H motif" evidence="4">
    <location>
        <begin position="29"/>
        <end position="48"/>
    </location>
</feature>
<name>A0A2U1CCJ9_9FIRM</name>
<dbReference type="PANTHER" id="PTHR47506">
    <property type="entry name" value="TRANSCRIPTIONAL REGULATORY PROTEIN"/>
    <property type="match status" value="1"/>
</dbReference>
<evidence type="ECO:0000313" key="6">
    <source>
        <dbReference type="EMBL" id="PVY58639.1"/>
    </source>
</evidence>
<dbReference type="OrthoDB" id="6430772at2"/>
<evidence type="ECO:0000313" key="7">
    <source>
        <dbReference type="Proteomes" id="UP000245778"/>
    </source>
</evidence>
<reference evidence="6 7" key="1">
    <citation type="submission" date="2018-04" db="EMBL/GenBank/DDBJ databases">
        <title>Genomic Encyclopedia of Type Strains, Phase IV (KMG-IV): sequencing the most valuable type-strain genomes for metagenomic binning, comparative biology and taxonomic classification.</title>
        <authorList>
            <person name="Goeker M."/>
        </authorList>
    </citation>
    <scope>NUCLEOTIDE SEQUENCE [LARGE SCALE GENOMIC DNA]</scope>
    <source>
        <strain evidence="6 7">DSM 26588</strain>
    </source>
</reference>
<dbReference type="PROSITE" id="PS50977">
    <property type="entry name" value="HTH_TETR_2"/>
    <property type="match status" value="1"/>
</dbReference>
<dbReference type="InterPro" id="IPR001647">
    <property type="entry name" value="HTH_TetR"/>
</dbReference>
<gene>
    <name evidence="6" type="ORF">C7373_104237</name>
</gene>
<dbReference type="AlphaFoldDB" id="A0A2U1CCJ9"/>
<comment type="caution">
    <text evidence="6">The sequence shown here is derived from an EMBL/GenBank/DDBJ whole genome shotgun (WGS) entry which is preliminary data.</text>
</comment>
<dbReference type="Proteomes" id="UP000245778">
    <property type="component" value="Unassembled WGS sequence"/>
</dbReference>
<dbReference type="GeneID" id="93228981"/>
<evidence type="ECO:0000256" key="3">
    <source>
        <dbReference type="ARBA" id="ARBA00023163"/>
    </source>
</evidence>
<dbReference type="GO" id="GO:0003677">
    <property type="term" value="F:DNA binding"/>
    <property type="evidence" value="ECO:0007669"/>
    <property type="project" value="UniProtKB-UniRule"/>
</dbReference>
<evidence type="ECO:0000259" key="5">
    <source>
        <dbReference type="PROSITE" id="PS50977"/>
    </source>
</evidence>
<evidence type="ECO:0000256" key="1">
    <source>
        <dbReference type="ARBA" id="ARBA00023015"/>
    </source>
</evidence>
<proteinExistence type="predicted"/>
<organism evidence="6 7">
    <name type="scientific">Intestinimonas butyriciproducens</name>
    <dbReference type="NCBI Taxonomy" id="1297617"/>
    <lineage>
        <taxon>Bacteria</taxon>
        <taxon>Bacillati</taxon>
        <taxon>Bacillota</taxon>
        <taxon>Clostridia</taxon>
        <taxon>Eubacteriales</taxon>
        <taxon>Intestinimonas</taxon>
    </lineage>
</organism>
<keyword evidence="1" id="KW-0805">Transcription regulation</keyword>
<keyword evidence="3" id="KW-0804">Transcription</keyword>
<protein>
    <submittedName>
        <fullName evidence="6">TetR family transcriptional regulator</fullName>
    </submittedName>
</protein>
<evidence type="ECO:0000256" key="4">
    <source>
        <dbReference type="PROSITE-ProRule" id="PRU00335"/>
    </source>
</evidence>
<dbReference type="PRINTS" id="PR00455">
    <property type="entry name" value="HTHTETR"/>
</dbReference>
<evidence type="ECO:0000256" key="2">
    <source>
        <dbReference type="ARBA" id="ARBA00023125"/>
    </source>
</evidence>
<accession>A0A2U1CCJ9</accession>
<dbReference type="Gene3D" id="1.10.357.10">
    <property type="entry name" value="Tetracycline Repressor, domain 2"/>
    <property type="match status" value="1"/>
</dbReference>
<dbReference type="SUPFAM" id="SSF46689">
    <property type="entry name" value="Homeodomain-like"/>
    <property type="match status" value="1"/>
</dbReference>
<dbReference type="RefSeq" id="WP_075704060.1">
    <property type="nucleotide sequence ID" value="NZ_CAMREZ010000002.1"/>
</dbReference>
<sequence length="186" mass="21363">MKKENLEKQEYVLQIALRTFLRYGFKKTSMEDIAKAAGLTRQGLYFHFQNKDELLKCSVEKALDDSMQAVTLALDTKVLSLEERIFHALDAWFGCYVGLFTPESIPDWEFHCNRVMGEEVEQSNAQFRRKLTAVILSSPETAHLAPLAETAVEMLWICGQKWKRTLDSHDAFAGKMREAIHLCCQI</sequence>
<keyword evidence="2 4" id="KW-0238">DNA-binding</keyword>
<dbReference type="PANTHER" id="PTHR47506:SF1">
    <property type="entry name" value="HTH-TYPE TRANSCRIPTIONAL REGULATOR YJDC"/>
    <property type="match status" value="1"/>
</dbReference>